<organism evidence="4">
    <name type="scientific">uncultured Anaerotruncus sp</name>
    <dbReference type="NCBI Taxonomy" id="905011"/>
    <lineage>
        <taxon>Bacteria</taxon>
        <taxon>Bacillati</taxon>
        <taxon>Bacillota</taxon>
        <taxon>Clostridia</taxon>
        <taxon>Eubacteriales</taxon>
        <taxon>Oscillospiraceae</taxon>
        <taxon>Anaerotruncus</taxon>
        <taxon>environmental samples</taxon>
    </lineage>
</organism>
<keyword evidence="3" id="KW-0732">Signal</keyword>
<evidence type="ECO:0000256" key="3">
    <source>
        <dbReference type="SAM" id="SignalP"/>
    </source>
</evidence>
<keyword evidence="2" id="KW-0812">Transmembrane</keyword>
<reference evidence="4" key="1">
    <citation type="submission" date="2019-11" db="EMBL/GenBank/DDBJ databases">
        <authorList>
            <person name="Feng L."/>
        </authorList>
    </citation>
    <scope>NUCLEOTIDE SEQUENCE</scope>
    <source>
        <strain evidence="4">AundefinedLFYP135</strain>
    </source>
</reference>
<accession>A0A6N2TG99</accession>
<gene>
    <name evidence="4" type="ORF">AULFYP135_01419</name>
</gene>
<dbReference type="EMBL" id="CACRSL010000003">
    <property type="protein sequence ID" value="VYT04585.1"/>
    <property type="molecule type" value="Genomic_DNA"/>
</dbReference>
<evidence type="ECO:0000256" key="1">
    <source>
        <dbReference type="SAM" id="MobiDB-lite"/>
    </source>
</evidence>
<keyword evidence="2" id="KW-0472">Membrane</keyword>
<name>A0A6N2TG99_9FIRM</name>
<keyword evidence="2" id="KW-1133">Transmembrane helix</keyword>
<proteinExistence type="predicted"/>
<feature type="transmembrane region" description="Helical" evidence="2">
    <location>
        <begin position="354"/>
        <end position="374"/>
    </location>
</feature>
<feature type="compositionally biased region" description="Low complexity" evidence="1">
    <location>
        <begin position="322"/>
        <end position="354"/>
    </location>
</feature>
<evidence type="ECO:0000256" key="2">
    <source>
        <dbReference type="SAM" id="Phobius"/>
    </source>
</evidence>
<protein>
    <recommendedName>
        <fullName evidence="5">Gram-positive cocci surface proteins LPxTG domain-containing protein</fullName>
    </recommendedName>
</protein>
<feature type="region of interest" description="Disordered" evidence="1">
    <location>
        <begin position="315"/>
        <end position="354"/>
    </location>
</feature>
<evidence type="ECO:0008006" key="5">
    <source>
        <dbReference type="Google" id="ProtNLM"/>
    </source>
</evidence>
<feature type="chain" id="PRO_5026916808" description="Gram-positive cocci surface proteins LPxTG domain-containing protein" evidence="3">
    <location>
        <begin position="24"/>
        <end position="379"/>
    </location>
</feature>
<evidence type="ECO:0000313" key="4">
    <source>
        <dbReference type="EMBL" id="VYT04585.1"/>
    </source>
</evidence>
<sequence length="379" mass="41074">MKKAMALLLAMVTAMSFATTAMADTASTASDNDKEIIGIVLEKDEDGIALESGTLLTPGKEYKFPIYVKEEGNKTSPLTEDDLKSYNLRLEHEEGKSSLDSFKVVKEGDKNYLEVKVKAGWPTKQTEVSYRMKLVGRRAGMESVEALDINFLTGYEFASDSMVSSLGEDDYITADPNAPVFTKEQLERIASVNNYKKVTFANGSWTFQTSINDMDSINMLNNENAIKEIISAYPDNDFKFITFPAGTKFPGKGTLTVDVSDLEAGFKGNYYVYRYLNGKLTKLDASFVEEDETLVLETNTLGRFVITDKEIKDGSTVVEGMEPSSSETSSNSSSSENGSNNSGNSGKPNPETGVGASAAIATAVIAISGAALALSKKSR</sequence>
<dbReference type="AlphaFoldDB" id="A0A6N2TG99"/>
<feature type="signal peptide" evidence="3">
    <location>
        <begin position="1"/>
        <end position="23"/>
    </location>
</feature>